<sequence>MRIFFVLHFTKVILRLVPQPHICLVIRPSSFVPRHFFPFPSLHSPSPRKSAKAEYVRRGRFLLIFHHTPPYCLCPKTPHHPIFSFPNLLIL</sequence>
<protein>
    <submittedName>
        <fullName evidence="1">Uncharacterized protein</fullName>
    </submittedName>
</protein>
<reference evidence="1" key="1">
    <citation type="journal article" date="2021" name="Proc. Natl. Acad. Sci. U.S.A.">
        <title>A Catalog of Tens of Thousands of Viruses from Human Metagenomes Reveals Hidden Associations with Chronic Diseases.</title>
        <authorList>
            <person name="Tisza M.J."/>
            <person name="Buck C.B."/>
        </authorList>
    </citation>
    <scope>NUCLEOTIDE SEQUENCE</scope>
    <source>
        <strain evidence="1">CtYaH2</strain>
    </source>
</reference>
<proteinExistence type="predicted"/>
<dbReference type="EMBL" id="BK016199">
    <property type="protein sequence ID" value="DAG01920.1"/>
    <property type="molecule type" value="Genomic_DNA"/>
</dbReference>
<evidence type="ECO:0000313" key="1">
    <source>
        <dbReference type="EMBL" id="DAG01920.1"/>
    </source>
</evidence>
<accession>A0A8S5V593</accession>
<name>A0A8S5V593_9CAUD</name>
<organism evidence="1">
    <name type="scientific">Siphoviridae sp. ctYaH2</name>
    <dbReference type="NCBI Taxonomy" id="2825549"/>
    <lineage>
        <taxon>Viruses</taxon>
        <taxon>Duplodnaviria</taxon>
        <taxon>Heunggongvirae</taxon>
        <taxon>Uroviricota</taxon>
        <taxon>Caudoviricetes</taxon>
    </lineage>
</organism>